<protein>
    <recommendedName>
        <fullName evidence="3">RRM domain-containing protein</fullName>
    </recommendedName>
</protein>
<feature type="region of interest" description="Disordered" evidence="2">
    <location>
        <begin position="120"/>
        <end position="213"/>
    </location>
</feature>
<feature type="domain" description="RRM" evidence="3">
    <location>
        <begin position="42"/>
        <end position="120"/>
    </location>
</feature>
<dbReference type="Gene3D" id="3.30.70.330">
    <property type="match status" value="1"/>
</dbReference>
<keyword evidence="1" id="KW-0694">RNA-binding</keyword>
<dbReference type="AlphaFoldDB" id="A0A5J5BQ79"/>
<name>A0A5J5BQ79_9ASTE</name>
<dbReference type="InterPro" id="IPR012677">
    <property type="entry name" value="Nucleotide-bd_a/b_plait_sf"/>
</dbReference>
<dbReference type="SMART" id="SM00360">
    <property type="entry name" value="RRM"/>
    <property type="match status" value="1"/>
</dbReference>
<dbReference type="PROSITE" id="PS50102">
    <property type="entry name" value="RRM"/>
    <property type="match status" value="1"/>
</dbReference>
<evidence type="ECO:0000256" key="1">
    <source>
        <dbReference type="PROSITE-ProRule" id="PRU00176"/>
    </source>
</evidence>
<dbReference type="SUPFAM" id="SSF54928">
    <property type="entry name" value="RNA-binding domain, RBD"/>
    <property type="match status" value="1"/>
</dbReference>
<dbReference type="PANTHER" id="PTHR48034">
    <property type="entry name" value="TRANSFORMER-2 SEX-DETERMINING PROTEIN-RELATED"/>
    <property type="match status" value="1"/>
</dbReference>
<dbReference type="Proteomes" id="UP000325577">
    <property type="component" value="Linkage Group LG10"/>
</dbReference>
<feature type="compositionally biased region" description="Polar residues" evidence="2">
    <location>
        <begin position="180"/>
        <end position="190"/>
    </location>
</feature>
<reference evidence="4 5" key="1">
    <citation type="submission" date="2019-09" db="EMBL/GenBank/DDBJ databases">
        <title>A chromosome-level genome assembly of the Chinese tupelo Nyssa sinensis.</title>
        <authorList>
            <person name="Yang X."/>
            <person name="Kang M."/>
            <person name="Yang Y."/>
            <person name="Xiong H."/>
            <person name="Wang M."/>
            <person name="Zhang Z."/>
            <person name="Wang Z."/>
            <person name="Wu H."/>
            <person name="Ma T."/>
            <person name="Liu J."/>
            <person name="Xi Z."/>
        </authorList>
    </citation>
    <scope>NUCLEOTIDE SEQUENCE [LARGE SCALE GENOMIC DNA]</scope>
    <source>
        <strain evidence="4">J267</strain>
        <tissue evidence="4">Leaf</tissue>
    </source>
</reference>
<accession>A0A5J5BQ79</accession>
<dbReference type="GO" id="GO:0003723">
    <property type="term" value="F:RNA binding"/>
    <property type="evidence" value="ECO:0007669"/>
    <property type="project" value="UniProtKB-UniRule"/>
</dbReference>
<dbReference type="EMBL" id="CM018033">
    <property type="protein sequence ID" value="KAA8545039.1"/>
    <property type="molecule type" value="Genomic_DNA"/>
</dbReference>
<dbReference type="InterPro" id="IPR000504">
    <property type="entry name" value="RRM_dom"/>
</dbReference>
<feature type="compositionally biased region" description="Basic and acidic residues" evidence="2">
    <location>
        <begin position="161"/>
        <end position="172"/>
    </location>
</feature>
<dbReference type="Pfam" id="PF00076">
    <property type="entry name" value="RRM_1"/>
    <property type="match status" value="1"/>
</dbReference>
<proteinExistence type="predicted"/>
<evidence type="ECO:0000313" key="4">
    <source>
        <dbReference type="EMBL" id="KAA8545039.1"/>
    </source>
</evidence>
<feature type="region of interest" description="Disordered" evidence="2">
    <location>
        <begin position="1"/>
        <end position="39"/>
    </location>
</feature>
<feature type="compositionally biased region" description="Basic and acidic residues" evidence="2">
    <location>
        <begin position="27"/>
        <end position="38"/>
    </location>
</feature>
<dbReference type="OrthoDB" id="439808at2759"/>
<dbReference type="InterPro" id="IPR050441">
    <property type="entry name" value="RBM"/>
</dbReference>
<evidence type="ECO:0000259" key="3">
    <source>
        <dbReference type="PROSITE" id="PS50102"/>
    </source>
</evidence>
<evidence type="ECO:0000256" key="2">
    <source>
        <dbReference type="SAM" id="MobiDB-lite"/>
    </source>
</evidence>
<feature type="compositionally biased region" description="Basic residues" evidence="2">
    <location>
        <begin position="14"/>
        <end position="26"/>
    </location>
</feature>
<sequence length="305" mass="35474">MVRYRNRSTSYSPRRSRTPPRQRRFNGNRDRPYADDRSSASSGLLIRNISLEARPEDLRIPFERFGPVKDVYLPKDYYTREPRGFGFVKFRYAKDAAEAKHHLNHTVIGGREIAIVFADENRKTPQEMRTNSRVSGHSGGSYRRRSPRRRYHSYSRSPSPPRHDSRDRDPGTRDYYSPLHSRSVSRSPSPLNDGAYKSRRKLTSPRGDCQSPLDKMDHSHFKGGWPELIKVPFSSPLSLPFSFVQSSLMVCSCYYVEGSAFQPWLRNKFYLLTRIWLVAHLRIFSLGNIQSRKFNSHVKGPIDLF</sequence>
<keyword evidence="5" id="KW-1185">Reference proteome</keyword>
<evidence type="ECO:0000313" key="5">
    <source>
        <dbReference type="Proteomes" id="UP000325577"/>
    </source>
</evidence>
<organism evidence="4 5">
    <name type="scientific">Nyssa sinensis</name>
    <dbReference type="NCBI Taxonomy" id="561372"/>
    <lineage>
        <taxon>Eukaryota</taxon>
        <taxon>Viridiplantae</taxon>
        <taxon>Streptophyta</taxon>
        <taxon>Embryophyta</taxon>
        <taxon>Tracheophyta</taxon>
        <taxon>Spermatophyta</taxon>
        <taxon>Magnoliopsida</taxon>
        <taxon>eudicotyledons</taxon>
        <taxon>Gunneridae</taxon>
        <taxon>Pentapetalae</taxon>
        <taxon>asterids</taxon>
        <taxon>Cornales</taxon>
        <taxon>Nyssaceae</taxon>
        <taxon>Nyssa</taxon>
    </lineage>
</organism>
<gene>
    <name evidence="4" type="ORF">F0562_019862</name>
</gene>
<dbReference type="InterPro" id="IPR035979">
    <property type="entry name" value="RBD_domain_sf"/>
</dbReference>
<feature type="compositionally biased region" description="Basic residues" evidence="2">
    <location>
        <begin position="142"/>
        <end position="153"/>
    </location>
</feature>